<dbReference type="InterPro" id="IPR036908">
    <property type="entry name" value="RlpA-like_sf"/>
</dbReference>
<dbReference type="SUPFAM" id="SSF54106">
    <property type="entry name" value="LysM domain"/>
    <property type="match status" value="2"/>
</dbReference>
<accession>A0A8B4Q5K3</accession>
<proteinExistence type="predicted"/>
<organism evidence="4 6">
    <name type="scientific">Kurthia zopfii</name>
    <dbReference type="NCBI Taxonomy" id="1650"/>
    <lineage>
        <taxon>Bacteria</taxon>
        <taxon>Bacillati</taxon>
        <taxon>Bacillota</taxon>
        <taxon>Bacilli</taxon>
        <taxon>Bacillales</taxon>
        <taxon>Caryophanaceae</taxon>
        <taxon>Kurthia</taxon>
    </lineage>
</organism>
<dbReference type="SUPFAM" id="SSF50685">
    <property type="entry name" value="Barwin-like endoglucanases"/>
    <property type="match status" value="1"/>
</dbReference>
<sequence length="261" mass="27639">MKKQIIAMVGAFTLMMAALTNTASATSVKVEKGDTLWTLSQKHNASVESIKKLNNLHSTLIYAGSTLEIEKGKSKGASVYIIKIGDNLNSISQKTGIPVKKLISYNHLSSDLIIAGSTLALTNKNQKIIPEKKPVVKKPVTKTTPVSNPVEKVEPKQVEATPAPTSSKTMTMKATAYTAECTGCSGITATGIDVRNSTPKLIAVDPRVIPLGSKVWVEGYGEAIAGDTGGAIKGNRVDLLVASHGEAMQYGVHTVQVKVLN</sequence>
<keyword evidence="7" id="KW-1185">Reference proteome</keyword>
<evidence type="ECO:0000313" key="6">
    <source>
        <dbReference type="Proteomes" id="UP000254330"/>
    </source>
</evidence>
<dbReference type="Gene3D" id="2.40.40.10">
    <property type="entry name" value="RlpA-like domain"/>
    <property type="match status" value="1"/>
</dbReference>
<dbReference type="GO" id="GO:0009254">
    <property type="term" value="P:peptidoglycan turnover"/>
    <property type="evidence" value="ECO:0007669"/>
    <property type="project" value="InterPro"/>
</dbReference>
<reference evidence="5 7" key="2">
    <citation type="submission" date="2019-03" db="EMBL/GenBank/DDBJ databases">
        <title>Genomic Encyclopedia of Type Strains, Phase IV (KMG-IV): sequencing the most valuable type-strain genomes for metagenomic binning, comparative biology and taxonomic classification.</title>
        <authorList>
            <person name="Goeker M."/>
        </authorList>
    </citation>
    <scope>NUCLEOTIDE SEQUENCE [LARGE SCALE GENOMIC DNA]</scope>
    <source>
        <strain evidence="5 7">DSM 20580</strain>
    </source>
</reference>
<evidence type="ECO:0000256" key="2">
    <source>
        <dbReference type="SAM" id="SignalP"/>
    </source>
</evidence>
<dbReference type="Pfam" id="PF01476">
    <property type="entry name" value="LysM"/>
    <property type="match status" value="2"/>
</dbReference>
<dbReference type="CDD" id="cd22786">
    <property type="entry name" value="DPBB_YuiC-like"/>
    <property type="match status" value="1"/>
</dbReference>
<dbReference type="GO" id="GO:0004553">
    <property type="term" value="F:hydrolase activity, hydrolyzing O-glycosyl compounds"/>
    <property type="evidence" value="ECO:0007669"/>
    <property type="project" value="InterPro"/>
</dbReference>
<evidence type="ECO:0000313" key="7">
    <source>
        <dbReference type="Proteomes" id="UP000294641"/>
    </source>
</evidence>
<dbReference type="CDD" id="cd00118">
    <property type="entry name" value="LysM"/>
    <property type="match status" value="1"/>
</dbReference>
<dbReference type="PANTHER" id="PTHR39160">
    <property type="entry name" value="CELL WALL-BINDING PROTEIN YOCH"/>
    <property type="match status" value="1"/>
</dbReference>
<dbReference type="Proteomes" id="UP000294641">
    <property type="component" value="Unassembled WGS sequence"/>
</dbReference>
<dbReference type="Proteomes" id="UP000254330">
    <property type="component" value="Unassembled WGS sequence"/>
</dbReference>
<feature type="chain" id="PRO_5032930926" evidence="2">
    <location>
        <begin position="26"/>
        <end position="261"/>
    </location>
</feature>
<dbReference type="InterPro" id="IPR036779">
    <property type="entry name" value="LysM_dom_sf"/>
</dbReference>
<dbReference type="InterPro" id="IPR051933">
    <property type="entry name" value="Resuscitation_pf_RpfB"/>
</dbReference>
<name>A0A8B4Q5K3_9BACL</name>
<dbReference type="SMART" id="SM00257">
    <property type="entry name" value="LysM"/>
    <property type="match status" value="2"/>
</dbReference>
<dbReference type="EMBL" id="UGNP01000001">
    <property type="protein sequence ID" value="STX08508.1"/>
    <property type="molecule type" value="Genomic_DNA"/>
</dbReference>
<dbReference type="InterPro" id="IPR010611">
    <property type="entry name" value="3D_dom"/>
</dbReference>
<evidence type="ECO:0000313" key="5">
    <source>
        <dbReference type="EMBL" id="TDR33387.1"/>
    </source>
</evidence>
<evidence type="ECO:0000313" key="4">
    <source>
        <dbReference type="EMBL" id="STX08508.1"/>
    </source>
</evidence>
<dbReference type="PROSITE" id="PS51782">
    <property type="entry name" value="LYSM"/>
    <property type="match status" value="2"/>
</dbReference>
<protein>
    <submittedName>
        <fullName evidence="5">3D (Asp-Asp-Asp) domain-containing protein</fullName>
    </submittedName>
    <submittedName>
        <fullName evidence="4">Cell wall-binding protein yocH</fullName>
    </submittedName>
</protein>
<dbReference type="RefSeq" id="WP_109350172.1">
    <property type="nucleotide sequence ID" value="NZ_BJUE01000060.1"/>
</dbReference>
<evidence type="ECO:0000256" key="1">
    <source>
        <dbReference type="ARBA" id="ARBA00022729"/>
    </source>
</evidence>
<feature type="domain" description="LysM" evidence="3">
    <location>
        <begin position="26"/>
        <end position="69"/>
    </location>
</feature>
<comment type="caution">
    <text evidence="4">The sequence shown here is derived from an EMBL/GenBank/DDBJ whole genome shotgun (WGS) entry which is preliminary data.</text>
</comment>
<dbReference type="PANTHER" id="PTHR39160:SF6">
    <property type="entry name" value="CELL WALL-BINDING PROTEIN YOCH"/>
    <property type="match status" value="1"/>
</dbReference>
<evidence type="ECO:0000259" key="3">
    <source>
        <dbReference type="PROSITE" id="PS51782"/>
    </source>
</evidence>
<dbReference type="EMBL" id="SNZG01000055">
    <property type="protein sequence ID" value="TDR33387.1"/>
    <property type="molecule type" value="Genomic_DNA"/>
</dbReference>
<feature type="signal peptide" evidence="2">
    <location>
        <begin position="1"/>
        <end position="25"/>
    </location>
</feature>
<dbReference type="Pfam" id="PF06725">
    <property type="entry name" value="3D"/>
    <property type="match status" value="1"/>
</dbReference>
<keyword evidence="1 2" id="KW-0732">Signal</keyword>
<dbReference type="GO" id="GO:0019867">
    <property type="term" value="C:outer membrane"/>
    <property type="evidence" value="ECO:0007669"/>
    <property type="project" value="InterPro"/>
</dbReference>
<dbReference type="AlphaFoldDB" id="A0A8B4Q5K3"/>
<reference evidence="4 6" key="1">
    <citation type="submission" date="2018-06" db="EMBL/GenBank/DDBJ databases">
        <authorList>
            <consortium name="Pathogen Informatics"/>
            <person name="Doyle S."/>
        </authorList>
    </citation>
    <scope>NUCLEOTIDE SEQUENCE [LARGE SCALE GENOMIC DNA]</scope>
    <source>
        <strain evidence="4 6">NCTC10597</strain>
    </source>
</reference>
<feature type="domain" description="LysM" evidence="3">
    <location>
        <begin position="78"/>
        <end position="121"/>
    </location>
</feature>
<gene>
    <name evidence="4" type="primary">yocH_2</name>
    <name evidence="5" type="ORF">DFR61_1555</name>
    <name evidence="4" type="ORF">NCTC10597_00171</name>
</gene>
<dbReference type="Gene3D" id="3.10.350.10">
    <property type="entry name" value="LysM domain"/>
    <property type="match status" value="2"/>
</dbReference>
<dbReference type="InterPro" id="IPR018392">
    <property type="entry name" value="LysM"/>
</dbReference>
<dbReference type="OrthoDB" id="9798935at2"/>